<reference evidence="1 2" key="1">
    <citation type="submission" date="2018-07" db="EMBL/GenBank/DDBJ databases">
        <title>Modular assembly of carbohydrate-degrading microbial communities in the ocean.</title>
        <authorList>
            <person name="Enke T.N."/>
            <person name="Datta M.S."/>
            <person name="Schwartzman J.A."/>
            <person name="Cermak N."/>
            <person name="Schmitz D.A."/>
            <person name="Barrere J."/>
            <person name="Cordero O.X."/>
        </authorList>
    </citation>
    <scope>NUCLEOTIDE SEQUENCE [LARGE SCALE GENOMIC DNA]</scope>
    <source>
        <strain evidence="1 2">C3M10</strain>
    </source>
</reference>
<dbReference type="SUPFAM" id="SSF52540">
    <property type="entry name" value="P-loop containing nucleoside triphosphate hydrolases"/>
    <property type="match status" value="1"/>
</dbReference>
<dbReference type="AlphaFoldDB" id="A0A366WWF6"/>
<protein>
    <submittedName>
        <fullName evidence="1">Gamma-glutamyl kinase</fullName>
    </submittedName>
</protein>
<dbReference type="RefSeq" id="WP_113824286.1">
    <property type="nucleotide sequence ID" value="NZ_QOCE01000037.1"/>
</dbReference>
<sequence length="197" mass="23073">MLVFFKERLVLFSVPKTGTTALQTALRDRAEIVIANPPELKHTPLYRYNQFFKPMFSEVSSVEMETMAVVREPIDWLGSWYRYRRRQYMKGRPNSTHEVSFDDFVLAYMKAPRPGFANVGSQERFLRPPTGSAPVTHLFKYDSLPLAIQYLEGRLSVKLTLERENLSPEMTLYLSPEIERKFRQHHARDFEIYNSAS</sequence>
<name>A0A366WWF6_9RHOB</name>
<dbReference type="InterPro" id="IPR027417">
    <property type="entry name" value="P-loop_NTPase"/>
</dbReference>
<gene>
    <name evidence="1" type="ORF">DS909_15055</name>
</gene>
<dbReference type="OrthoDB" id="7687351at2"/>
<dbReference type="Gene3D" id="3.40.50.300">
    <property type="entry name" value="P-loop containing nucleotide triphosphate hydrolases"/>
    <property type="match status" value="1"/>
</dbReference>
<dbReference type="GO" id="GO:0016301">
    <property type="term" value="F:kinase activity"/>
    <property type="evidence" value="ECO:0007669"/>
    <property type="project" value="UniProtKB-KW"/>
</dbReference>
<evidence type="ECO:0000313" key="1">
    <source>
        <dbReference type="EMBL" id="RBW53437.1"/>
    </source>
</evidence>
<dbReference type="Proteomes" id="UP000252706">
    <property type="component" value="Unassembled WGS sequence"/>
</dbReference>
<keyword evidence="1" id="KW-0808">Transferase</keyword>
<keyword evidence="1" id="KW-0418">Kinase</keyword>
<proteinExistence type="predicted"/>
<accession>A0A366WWF6</accession>
<evidence type="ECO:0000313" key="2">
    <source>
        <dbReference type="Proteomes" id="UP000252706"/>
    </source>
</evidence>
<organism evidence="1 2">
    <name type="scientific">Phaeobacter gallaeciensis</name>
    <dbReference type="NCBI Taxonomy" id="60890"/>
    <lineage>
        <taxon>Bacteria</taxon>
        <taxon>Pseudomonadati</taxon>
        <taxon>Pseudomonadota</taxon>
        <taxon>Alphaproteobacteria</taxon>
        <taxon>Rhodobacterales</taxon>
        <taxon>Roseobacteraceae</taxon>
        <taxon>Phaeobacter</taxon>
    </lineage>
</organism>
<dbReference type="EMBL" id="QOCE01000037">
    <property type="protein sequence ID" value="RBW53437.1"/>
    <property type="molecule type" value="Genomic_DNA"/>
</dbReference>
<comment type="caution">
    <text evidence="1">The sequence shown here is derived from an EMBL/GenBank/DDBJ whole genome shotgun (WGS) entry which is preliminary data.</text>
</comment>